<evidence type="ECO:0000313" key="4">
    <source>
        <dbReference type="Proteomes" id="UP001194746"/>
    </source>
</evidence>
<reference evidence="3" key="1">
    <citation type="journal article" date="2019" name="Beilstein J. Org. Chem.">
        <title>Nanangenines: drimane sesquiterpenoids as the dominant metabolite cohort of a novel Australian fungus, Aspergillus nanangensis.</title>
        <authorList>
            <person name="Lacey H.J."/>
            <person name="Gilchrist C.L.M."/>
            <person name="Crombie A."/>
            <person name="Kalaitzis J.A."/>
            <person name="Vuong D."/>
            <person name="Rutledge P.J."/>
            <person name="Turner P."/>
            <person name="Pitt J.I."/>
            <person name="Lacey E."/>
            <person name="Chooi Y.H."/>
            <person name="Piggott A.M."/>
        </authorList>
    </citation>
    <scope>NUCLEOTIDE SEQUENCE</scope>
    <source>
        <strain evidence="3">MST-FP2251</strain>
    </source>
</reference>
<accession>A0AAD4CU51</accession>
<comment type="caution">
    <text evidence="3">The sequence shown here is derived from an EMBL/GenBank/DDBJ whole genome shotgun (WGS) entry which is preliminary data.</text>
</comment>
<dbReference type="GO" id="GO:0019120">
    <property type="term" value="F:hydrolase activity, acting on acid halide bonds, in C-halide compounds"/>
    <property type="evidence" value="ECO:0007669"/>
    <property type="project" value="InterPro"/>
</dbReference>
<evidence type="ECO:0008006" key="5">
    <source>
        <dbReference type="Google" id="ProtNLM"/>
    </source>
</evidence>
<protein>
    <recommendedName>
        <fullName evidence="5">Haloacid dehalogenase, type II</fullName>
    </recommendedName>
</protein>
<dbReference type="PANTHER" id="PTHR43316">
    <property type="entry name" value="HYDROLASE, HALOACID DELAHOGENASE-RELATED"/>
    <property type="match status" value="1"/>
</dbReference>
<evidence type="ECO:0000313" key="3">
    <source>
        <dbReference type="EMBL" id="KAF9892759.1"/>
    </source>
</evidence>
<dbReference type="Gene3D" id="1.10.150.240">
    <property type="entry name" value="Putative phosphatase, domain 2"/>
    <property type="match status" value="1"/>
</dbReference>
<dbReference type="PANTHER" id="PTHR43316:SF3">
    <property type="entry name" value="HALOACID DEHALOGENASE, TYPE II (AFU_ORTHOLOGUE AFUA_2G07750)-RELATED"/>
    <property type="match status" value="1"/>
</dbReference>
<dbReference type="InterPro" id="IPR051540">
    <property type="entry name" value="S-2-haloacid_dehalogenase"/>
</dbReference>
<dbReference type="InterPro" id="IPR006328">
    <property type="entry name" value="2-HAD"/>
</dbReference>
<organism evidence="3 4">
    <name type="scientific">Aspergillus nanangensis</name>
    <dbReference type="NCBI Taxonomy" id="2582783"/>
    <lineage>
        <taxon>Eukaryota</taxon>
        <taxon>Fungi</taxon>
        <taxon>Dikarya</taxon>
        <taxon>Ascomycota</taxon>
        <taxon>Pezizomycotina</taxon>
        <taxon>Eurotiomycetes</taxon>
        <taxon>Eurotiomycetidae</taxon>
        <taxon>Eurotiales</taxon>
        <taxon>Aspergillaceae</taxon>
        <taxon>Aspergillus</taxon>
        <taxon>Aspergillus subgen. Circumdati</taxon>
    </lineage>
</organism>
<dbReference type="PRINTS" id="PR00413">
    <property type="entry name" value="HADHALOGNASE"/>
</dbReference>
<dbReference type="InterPro" id="IPR036412">
    <property type="entry name" value="HAD-like_sf"/>
</dbReference>
<proteinExistence type="inferred from homology"/>
<comment type="similarity">
    <text evidence="1">Belongs to the HAD-like hydrolase superfamily. S-2-haloalkanoic acid dehalogenase family.</text>
</comment>
<keyword evidence="2" id="KW-0378">Hydrolase</keyword>
<dbReference type="SUPFAM" id="SSF56784">
    <property type="entry name" value="HAD-like"/>
    <property type="match status" value="1"/>
</dbReference>
<dbReference type="SFLD" id="SFLDS00003">
    <property type="entry name" value="Haloacid_Dehalogenase"/>
    <property type="match status" value="1"/>
</dbReference>
<dbReference type="Gene3D" id="3.40.50.1000">
    <property type="entry name" value="HAD superfamily/HAD-like"/>
    <property type="match status" value="1"/>
</dbReference>
<dbReference type="Proteomes" id="UP001194746">
    <property type="component" value="Unassembled WGS sequence"/>
</dbReference>
<dbReference type="SFLD" id="SFLDG01129">
    <property type="entry name" value="C1.5:_HAD__Beta-PGM__Phosphata"/>
    <property type="match status" value="1"/>
</dbReference>
<dbReference type="AlphaFoldDB" id="A0AAD4CU51"/>
<dbReference type="NCBIfam" id="TIGR01493">
    <property type="entry name" value="HAD-SF-IA-v2"/>
    <property type="match status" value="1"/>
</dbReference>
<name>A0AAD4CU51_ASPNN</name>
<reference evidence="3" key="2">
    <citation type="submission" date="2020-02" db="EMBL/GenBank/DDBJ databases">
        <authorList>
            <person name="Gilchrist C.L.M."/>
            <person name="Chooi Y.-H."/>
        </authorList>
    </citation>
    <scope>NUCLEOTIDE SEQUENCE</scope>
    <source>
        <strain evidence="3">MST-FP2251</strain>
    </source>
</reference>
<dbReference type="GO" id="GO:0016791">
    <property type="term" value="F:phosphatase activity"/>
    <property type="evidence" value="ECO:0007669"/>
    <property type="project" value="UniProtKB-ARBA"/>
</dbReference>
<evidence type="ECO:0000256" key="1">
    <source>
        <dbReference type="ARBA" id="ARBA00008106"/>
    </source>
</evidence>
<dbReference type="EMBL" id="VCAU01000011">
    <property type="protein sequence ID" value="KAF9892759.1"/>
    <property type="molecule type" value="Genomic_DNA"/>
</dbReference>
<evidence type="ECO:0000256" key="2">
    <source>
        <dbReference type="ARBA" id="ARBA00022801"/>
    </source>
</evidence>
<dbReference type="Pfam" id="PF00702">
    <property type="entry name" value="Hydrolase"/>
    <property type="match status" value="1"/>
</dbReference>
<dbReference type="InterPro" id="IPR023214">
    <property type="entry name" value="HAD_sf"/>
</dbReference>
<dbReference type="InterPro" id="IPR023198">
    <property type="entry name" value="PGP-like_dom2"/>
</dbReference>
<keyword evidence="4" id="KW-1185">Reference proteome</keyword>
<dbReference type="InterPro" id="IPR006439">
    <property type="entry name" value="HAD-SF_hydro_IA"/>
</dbReference>
<dbReference type="NCBIfam" id="TIGR01428">
    <property type="entry name" value="HAD_type_II"/>
    <property type="match status" value="1"/>
</dbReference>
<sequence length="244" mass="27702">MSDRNIVIAFDIYGTLLSFESIAEKLVAFFDEDKSQLIAKLWRQYQLEYTWRLNSMDRYLPFQEVTKNALQHALDTTGSQLKEWQIDDMLTAYESIATFPDVKATLDKVSQIPNASAVIFSNGTLDMLRRAIVRSPTLTHHASTFTETISVDDVKRFKPACEVYKYLAQRVGKSSAEMEDIWLVSSNPFDAVGALNVGLKVIWVDRQKAGWTDRAMPDLRPTVIVNDLEQVAEVIANHTQCTET</sequence>
<gene>
    <name evidence="3" type="ORF">FE257_001161</name>
</gene>